<dbReference type="CDD" id="cd00200">
    <property type="entry name" value="WD40"/>
    <property type="match status" value="1"/>
</dbReference>
<dbReference type="PROSITE" id="PS50294">
    <property type="entry name" value="WD_REPEATS_REGION"/>
    <property type="match status" value="4"/>
</dbReference>
<gene>
    <name evidence="5" type="ORF">CVIRNUC_001772</name>
</gene>
<keyword evidence="6" id="KW-1185">Reference proteome</keyword>
<dbReference type="PANTHER" id="PTHR22847">
    <property type="entry name" value="WD40 REPEAT PROTEIN"/>
    <property type="match status" value="1"/>
</dbReference>
<feature type="repeat" description="WD" evidence="3">
    <location>
        <begin position="163"/>
        <end position="204"/>
    </location>
</feature>
<comment type="caution">
    <text evidence="5">The sequence shown here is derived from an EMBL/GenBank/DDBJ whole genome shotgun (WGS) entry which is preliminary data.</text>
</comment>
<dbReference type="InterPro" id="IPR001680">
    <property type="entry name" value="WD40_rpt"/>
</dbReference>
<keyword evidence="1 3" id="KW-0853">WD repeat</keyword>
<protein>
    <recommendedName>
        <fullName evidence="4">WDR5-like beta-propeller domain-containing protein</fullName>
    </recommendedName>
</protein>
<sequence length="351" mass="38599">MADAIPNGVPLQNGAPGLRPKYKDAVPRYELYKTLPDGHTMAVTALAFSNAQNGYLASASADTTAKIWDPLQGLLLKTLEGHTKGISDLSWDALGEKLCTASDDFTLKLWDAAKGECLRTLEGHTSYVFCCCFAPIGNALVSGSFDETVRVWDARTGHCLREIPAHSDPVTAVDYHRDGTLIVSTSYDGLCRIWNTDDGKCVKTIMDDTNPPLGYARFAPNGRYIMTCSLDSRIKLWDFDALKLLKTYDGHVNEKHCVFSTFSVTDRKGRWLISGSEDHSVCIWHLNGRHLVQKIPGKESKEAEGDGHCDAVLAVAANPRRAMIASGALQKDCSIKLWVDRSDPTIPAYFQ</sequence>
<dbReference type="Gene3D" id="2.130.10.10">
    <property type="entry name" value="YVTN repeat-like/Quinoprotein amine dehydrogenase"/>
    <property type="match status" value="1"/>
</dbReference>
<feature type="repeat" description="WD" evidence="3">
    <location>
        <begin position="36"/>
        <end position="69"/>
    </location>
</feature>
<feature type="domain" description="WDR5-like beta-propeller" evidence="4">
    <location>
        <begin position="37"/>
        <end position="338"/>
    </location>
</feature>
<name>A0AAV1HX61_9CHLO</name>
<dbReference type="Pfam" id="PF25175">
    <property type="entry name" value="Beta-prop_WDR5"/>
    <property type="match status" value="1"/>
</dbReference>
<feature type="repeat" description="WD" evidence="3">
    <location>
        <begin position="218"/>
        <end position="247"/>
    </location>
</feature>
<dbReference type="AlphaFoldDB" id="A0AAV1HX61"/>
<evidence type="ECO:0000256" key="1">
    <source>
        <dbReference type="ARBA" id="ARBA00022574"/>
    </source>
</evidence>
<dbReference type="SUPFAM" id="SSF50978">
    <property type="entry name" value="WD40 repeat-like"/>
    <property type="match status" value="1"/>
</dbReference>
<dbReference type="InterPro" id="IPR020472">
    <property type="entry name" value="WD40_PAC1"/>
</dbReference>
<evidence type="ECO:0000256" key="3">
    <source>
        <dbReference type="PROSITE-ProRule" id="PRU00221"/>
    </source>
</evidence>
<evidence type="ECO:0000313" key="6">
    <source>
        <dbReference type="Proteomes" id="UP001314263"/>
    </source>
</evidence>
<dbReference type="FunFam" id="2.130.10.10:FF:000228">
    <property type="entry name" value="COMPASS-like H3K4 histone methylase component WDR5A"/>
    <property type="match status" value="1"/>
</dbReference>
<keyword evidence="2" id="KW-0677">Repeat</keyword>
<accession>A0AAV1HX61</accession>
<dbReference type="InterPro" id="IPR019775">
    <property type="entry name" value="WD40_repeat_CS"/>
</dbReference>
<dbReference type="InterPro" id="IPR015943">
    <property type="entry name" value="WD40/YVTN_repeat-like_dom_sf"/>
</dbReference>
<feature type="repeat" description="WD" evidence="3">
    <location>
        <begin position="79"/>
        <end position="120"/>
    </location>
</feature>
<feature type="repeat" description="WD" evidence="3">
    <location>
        <begin position="121"/>
        <end position="162"/>
    </location>
</feature>
<dbReference type="InterPro" id="IPR059122">
    <property type="entry name" value="Beta-prop_WDR5-like"/>
</dbReference>
<organism evidence="5 6">
    <name type="scientific">Coccomyxa viridis</name>
    <dbReference type="NCBI Taxonomy" id="1274662"/>
    <lineage>
        <taxon>Eukaryota</taxon>
        <taxon>Viridiplantae</taxon>
        <taxon>Chlorophyta</taxon>
        <taxon>core chlorophytes</taxon>
        <taxon>Trebouxiophyceae</taxon>
        <taxon>Trebouxiophyceae incertae sedis</taxon>
        <taxon>Coccomyxaceae</taxon>
        <taxon>Coccomyxa</taxon>
    </lineage>
</organism>
<dbReference type="PANTHER" id="PTHR22847:SF637">
    <property type="entry name" value="WD REPEAT DOMAIN 5B"/>
    <property type="match status" value="1"/>
</dbReference>
<dbReference type="PRINTS" id="PR00320">
    <property type="entry name" value="GPROTEINBRPT"/>
</dbReference>
<proteinExistence type="predicted"/>
<dbReference type="PROSITE" id="PS00678">
    <property type="entry name" value="WD_REPEATS_1"/>
    <property type="match status" value="3"/>
</dbReference>
<evidence type="ECO:0000256" key="2">
    <source>
        <dbReference type="ARBA" id="ARBA00022737"/>
    </source>
</evidence>
<dbReference type="Proteomes" id="UP001314263">
    <property type="component" value="Unassembled WGS sequence"/>
</dbReference>
<dbReference type="EMBL" id="CAUYUE010000002">
    <property type="protein sequence ID" value="CAK0747532.1"/>
    <property type="molecule type" value="Genomic_DNA"/>
</dbReference>
<dbReference type="SMART" id="SM00320">
    <property type="entry name" value="WD40"/>
    <property type="match status" value="7"/>
</dbReference>
<evidence type="ECO:0000259" key="4">
    <source>
        <dbReference type="Pfam" id="PF25175"/>
    </source>
</evidence>
<dbReference type="GO" id="GO:0042393">
    <property type="term" value="F:histone binding"/>
    <property type="evidence" value="ECO:0007669"/>
    <property type="project" value="TreeGrafter"/>
</dbReference>
<dbReference type="InterPro" id="IPR036322">
    <property type="entry name" value="WD40_repeat_dom_sf"/>
</dbReference>
<dbReference type="PROSITE" id="PS50082">
    <property type="entry name" value="WD_REPEATS_2"/>
    <property type="match status" value="5"/>
</dbReference>
<dbReference type="GO" id="GO:0048188">
    <property type="term" value="C:Set1C/COMPASS complex"/>
    <property type="evidence" value="ECO:0007669"/>
    <property type="project" value="TreeGrafter"/>
</dbReference>
<reference evidence="5 6" key="1">
    <citation type="submission" date="2023-10" db="EMBL/GenBank/DDBJ databases">
        <authorList>
            <person name="Maclean D."/>
            <person name="Macfadyen A."/>
        </authorList>
    </citation>
    <scope>NUCLEOTIDE SEQUENCE [LARGE SCALE GENOMIC DNA]</scope>
</reference>
<evidence type="ECO:0000313" key="5">
    <source>
        <dbReference type="EMBL" id="CAK0747532.1"/>
    </source>
</evidence>